<protein>
    <submittedName>
        <fullName evidence="2">FXSXX-COOH protein</fullName>
    </submittedName>
</protein>
<evidence type="ECO:0000256" key="1">
    <source>
        <dbReference type="SAM" id="MobiDB-lite"/>
    </source>
</evidence>
<gene>
    <name evidence="2" type="primary">fxsA</name>
    <name evidence="2" type="ORF">F0344_10460</name>
</gene>
<organism evidence="2 3">
    <name type="scientific">Streptomyces finlayi</name>
    <dbReference type="NCBI Taxonomy" id="67296"/>
    <lineage>
        <taxon>Bacteria</taxon>
        <taxon>Bacillati</taxon>
        <taxon>Actinomycetota</taxon>
        <taxon>Actinomycetes</taxon>
        <taxon>Kitasatosporales</taxon>
        <taxon>Streptomycetaceae</taxon>
        <taxon>Streptomyces</taxon>
    </lineage>
</organism>
<dbReference type="KEGG" id="sfiy:F0344_10460"/>
<dbReference type="EMBL" id="CP045702">
    <property type="protein sequence ID" value="QNE74982.1"/>
    <property type="molecule type" value="Genomic_DNA"/>
</dbReference>
<evidence type="ECO:0000313" key="2">
    <source>
        <dbReference type="EMBL" id="QNE74982.1"/>
    </source>
</evidence>
<dbReference type="RefSeq" id="WP_185298518.1">
    <property type="nucleotide sequence ID" value="NZ_CP045702.1"/>
</dbReference>
<proteinExistence type="predicted"/>
<dbReference type="AlphaFoldDB" id="A0A7G7BI17"/>
<keyword evidence="3" id="KW-1185">Reference proteome</keyword>
<evidence type="ECO:0000313" key="3">
    <source>
        <dbReference type="Proteomes" id="UP000515307"/>
    </source>
</evidence>
<dbReference type="NCBIfam" id="TIGR04268">
    <property type="entry name" value="FxSxx-COOH"/>
    <property type="match status" value="1"/>
</dbReference>
<name>A0A7G7BI17_9ACTN</name>
<sequence length="66" mass="7144">MSQSTCENTAPHAGQESAPDPLPDLLGLDLATLRTLDHPVLSAVVADLRDRAEQPRETLWGFNSAF</sequence>
<dbReference type="Proteomes" id="UP000515307">
    <property type="component" value="Chromosome"/>
</dbReference>
<accession>A0A7G7BI17</accession>
<feature type="region of interest" description="Disordered" evidence="1">
    <location>
        <begin position="1"/>
        <end position="23"/>
    </location>
</feature>
<dbReference type="InterPro" id="IPR026334">
    <property type="entry name" value="FxSxx-COOH"/>
</dbReference>
<reference evidence="3" key="1">
    <citation type="submission" date="2019-10" db="EMBL/GenBank/DDBJ databases">
        <title>Antimicrobial potential of Antarctic Bacteria.</title>
        <authorList>
            <person name="Benaud N."/>
            <person name="Edwards R.J."/>
            <person name="Ferrari B.C."/>
        </authorList>
    </citation>
    <scope>NUCLEOTIDE SEQUENCE [LARGE SCALE GENOMIC DNA]</scope>
    <source>
        <strain evidence="3">NBSH44</strain>
    </source>
</reference>